<comment type="subcellular location">
    <subcellularLocation>
        <location evidence="4">Cytoplasm</location>
    </subcellularLocation>
</comment>
<feature type="domain" description="RNase H type-2" evidence="14">
    <location>
        <begin position="31"/>
        <end position="236"/>
    </location>
</feature>
<evidence type="ECO:0000313" key="16">
    <source>
        <dbReference type="Proteomes" id="UP001595912"/>
    </source>
</evidence>
<feature type="binding site" evidence="12">
    <location>
        <position position="37"/>
    </location>
    <ligand>
        <name>a divalent metal cation</name>
        <dbReference type="ChEBI" id="CHEBI:60240"/>
    </ligand>
</feature>
<evidence type="ECO:0000256" key="7">
    <source>
        <dbReference type="ARBA" id="ARBA00022722"/>
    </source>
</evidence>
<dbReference type="InterPro" id="IPR012337">
    <property type="entry name" value="RNaseH-like_sf"/>
</dbReference>
<keyword evidence="16" id="KW-1185">Reference proteome</keyword>
<comment type="cofactor">
    <cofactor evidence="2">
        <name>Mg(2+)</name>
        <dbReference type="ChEBI" id="CHEBI:18420"/>
    </cofactor>
</comment>
<name>A0ABV9W3F8_9ACTN</name>
<organism evidence="15 16">
    <name type="scientific">Dactylosporangium cerinum</name>
    <dbReference type="NCBI Taxonomy" id="1434730"/>
    <lineage>
        <taxon>Bacteria</taxon>
        <taxon>Bacillati</taxon>
        <taxon>Actinomycetota</taxon>
        <taxon>Actinomycetes</taxon>
        <taxon>Micromonosporales</taxon>
        <taxon>Micromonosporaceae</taxon>
        <taxon>Dactylosporangium</taxon>
    </lineage>
</organism>
<evidence type="ECO:0000256" key="6">
    <source>
        <dbReference type="ARBA" id="ARBA00022490"/>
    </source>
</evidence>
<evidence type="ECO:0000256" key="12">
    <source>
        <dbReference type="PROSITE-ProRule" id="PRU01319"/>
    </source>
</evidence>
<dbReference type="Gene3D" id="3.30.420.10">
    <property type="entry name" value="Ribonuclease H-like superfamily/Ribonuclease H"/>
    <property type="match status" value="1"/>
</dbReference>
<proteinExistence type="inferred from homology"/>
<dbReference type="PROSITE" id="PS51975">
    <property type="entry name" value="RNASE_H_2"/>
    <property type="match status" value="1"/>
</dbReference>
<keyword evidence="11" id="KW-0464">Manganese</keyword>
<dbReference type="CDD" id="cd07182">
    <property type="entry name" value="RNase_HII_bacteria_HII_like"/>
    <property type="match status" value="1"/>
</dbReference>
<reference evidence="16" key="1">
    <citation type="journal article" date="2019" name="Int. J. Syst. Evol. Microbiol.">
        <title>The Global Catalogue of Microorganisms (GCM) 10K type strain sequencing project: providing services to taxonomists for standard genome sequencing and annotation.</title>
        <authorList>
            <consortium name="The Broad Institute Genomics Platform"/>
            <consortium name="The Broad Institute Genome Sequencing Center for Infectious Disease"/>
            <person name="Wu L."/>
            <person name="Ma J."/>
        </authorList>
    </citation>
    <scope>NUCLEOTIDE SEQUENCE [LARGE SCALE GENOMIC DNA]</scope>
    <source>
        <strain evidence="16">CGMCC 4.7152</strain>
    </source>
</reference>
<feature type="binding site" evidence="12">
    <location>
        <position position="38"/>
    </location>
    <ligand>
        <name>a divalent metal cation</name>
        <dbReference type="ChEBI" id="CHEBI:60240"/>
    </ligand>
</feature>
<evidence type="ECO:0000256" key="11">
    <source>
        <dbReference type="ARBA" id="ARBA00023211"/>
    </source>
</evidence>
<dbReference type="SUPFAM" id="SSF53098">
    <property type="entry name" value="Ribonuclease H-like"/>
    <property type="match status" value="1"/>
</dbReference>
<evidence type="ECO:0000256" key="9">
    <source>
        <dbReference type="ARBA" id="ARBA00022759"/>
    </source>
</evidence>
<evidence type="ECO:0000256" key="3">
    <source>
        <dbReference type="ARBA" id="ARBA00004065"/>
    </source>
</evidence>
<comment type="caution">
    <text evidence="15">The sequence shown here is derived from an EMBL/GenBank/DDBJ whole genome shotgun (WGS) entry which is preliminary data.</text>
</comment>
<keyword evidence="10 12" id="KW-0378">Hydrolase</keyword>
<dbReference type="PANTHER" id="PTHR10954">
    <property type="entry name" value="RIBONUCLEASE H2 SUBUNIT A"/>
    <property type="match status" value="1"/>
</dbReference>
<dbReference type="InterPro" id="IPR036397">
    <property type="entry name" value="RNaseH_sf"/>
</dbReference>
<dbReference type="EMBL" id="JBHSIU010000041">
    <property type="protein sequence ID" value="MFC5002226.1"/>
    <property type="molecule type" value="Genomic_DNA"/>
</dbReference>
<evidence type="ECO:0000259" key="14">
    <source>
        <dbReference type="PROSITE" id="PS51975"/>
    </source>
</evidence>
<keyword evidence="6" id="KW-0963">Cytoplasm</keyword>
<dbReference type="EC" id="3.1.26.4" evidence="13"/>
<feature type="binding site" evidence="12">
    <location>
        <position position="131"/>
    </location>
    <ligand>
        <name>a divalent metal cation</name>
        <dbReference type="ChEBI" id="CHEBI:60240"/>
    </ligand>
</feature>
<dbReference type="InterPro" id="IPR022898">
    <property type="entry name" value="RNase_HII"/>
</dbReference>
<dbReference type="Proteomes" id="UP001595912">
    <property type="component" value="Unassembled WGS sequence"/>
</dbReference>
<evidence type="ECO:0000256" key="13">
    <source>
        <dbReference type="RuleBase" id="RU003515"/>
    </source>
</evidence>
<sequence>MPAPTPRAPRSTRKVTPTLDVETELWGRGHLTVAGMDEVGRGAWAGPIAVGIAVLAQDAPPVPDGLADSKFLSEAQRERMVPVVRDWVGHWAIGEATVEEIDRLGVTAALRTAGWRALAALPQHPDVIILDGAHDYLSDPMEETLFCPERSIPPVRTEVKGDARCAVVAAASILAKSHRDLHMAALAGQFPQYGWERNAGYGGAAEHLDGVAAHGLSVHHRRSWRVDAALTAGTAG</sequence>
<evidence type="ECO:0000256" key="1">
    <source>
        <dbReference type="ARBA" id="ARBA00000077"/>
    </source>
</evidence>
<dbReference type="Pfam" id="PF01351">
    <property type="entry name" value="RNase_HII"/>
    <property type="match status" value="1"/>
</dbReference>
<dbReference type="InterPro" id="IPR001352">
    <property type="entry name" value="RNase_HII/HIII"/>
</dbReference>
<dbReference type="GO" id="GO:0004523">
    <property type="term" value="F:RNA-DNA hybrid ribonuclease activity"/>
    <property type="evidence" value="ECO:0007669"/>
    <property type="project" value="UniProtKB-EC"/>
</dbReference>
<evidence type="ECO:0000256" key="8">
    <source>
        <dbReference type="ARBA" id="ARBA00022723"/>
    </source>
</evidence>
<evidence type="ECO:0000256" key="5">
    <source>
        <dbReference type="ARBA" id="ARBA00007383"/>
    </source>
</evidence>
<dbReference type="PANTHER" id="PTHR10954:SF18">
    <property type="entry name" value="RIBONUCLEASE HII"/>
    <property type="match status" value="1"/>
</dbReference>
<dbReference type="NCBIfam" id="NF000595">
    <property type="entry name" value="PRK00015.1-3"/>
    <property type="match status" value="1"/>
</dbReference>
<evidence type="ECO:0000313" key="15">
    <source>
        <dbReference type="EMBL" id="MFC5002226.1"/>
    </source>
</evidence>
<comment type="cofactor">
    <cofactor evidence="12">
        <name>Mn(2+)</name>
        <dbReference type="ChEBI" id="CHEBI:29035"/>
    </cofactor>
    <cofactor evidence="12">
        <name>Mg(2+)</name>
        <dbReference type="ChEBI" id="CHEBI:18420"/>
    </cofactor>
    <text evidence="12">Manganese or magnesium. Binds 1 divalent metal ion per monomer in the absence of substrate. May bind a second metal ion after substrate binding.</text>
</comment>
<dbReference type="RefSeq" id="WP_380120106.1">
    <property type="nucleotide sequence ID" value="NZ_JBHSIU010000041.1"/>
</dbReference>
<comment type="function">
    <text evidence="3 13">Endonuclease that specifically degrades the RNA of RNA-DNA hybrids.</text>
</comment>
<keyword evidence="9 12" id="KW-0255">Endonuclease</keyword>
<comment type="catalytic activity">
    <reaction evidence="1 12 13">
        <text>Endonucleolytic cleavage to 5'-phosphomonoester.</text>
        <dbReference type="EC" id="3.1.26.4"/>
    </reaction>
</comment>
<evidence type="ECO:0000256" key="4">
    <source>
        <dbReference type="ARBA" id="ARBA00004496"/>
    </source>
</evidence>
<protein>
    <recommendedName>
        <fullName evidence="13">Ribonuclease</fullName>
        <ecNumber evidence="13">3.1.26.4</ecNumber>
    </recommendedName>
</protein>
<keyword evidence="8 12" id="KW-0479">Metal-binding</keyword>
<gene>
    <name evidence="15" type="ORF">ACFPIJ_30885</name>
</gene>
<comment type="similarity">
    <text evidence="5 13">Belongs to the RNase HII family.</text>
</comment>
<accession>A0ABV9W3F8</accession>
<evidence type="ECO:0000256" key="2">
    <source>
        <dbReference type="ARBA" id="ARBA00001946"/>
    </source>
</evidence>
<evidence type="ECO:0000256" key="10">
    <source>
        <dbReference type="ARBA" id="ARBA00022801"/>
    </source>
</evidence>
<keyword evidence="7 12" id="KW-0540">Nuclease</keyword>
<dbReference type="InterPro" id="IPR024567">
    <property type="entry name" value="RNase_HII/HIII_dom"/>
</dbReference>